<dbReference type="EMBL" id="JH930474">
    <property type="protein sequence ID" value="EKM53251.1"/>
    <property type="molecule type" value="Genomic_DNA"/>
</dbReference>
<dbReference type="InterPro" id="IPR013083">
    <property type="entry name" value="Znf_RING/FYVE/PHD"/>
</dbReference>
<dbReference type="InterPro" id="IPR019787">
    <property type="entry name" value="Znf_PHD-finger"/>
</dbReference>
<evidence type="ECO:0000256" key="1">
    <source>
        <dbReference type="ARBA" id="ARBA00022723"/>
    </source>
</evidence>
<gene>
    <name evidence="6" type="ORF">PHACADRAFT_259470</name>
</gene>
<dbReference type="Pfam" id="PF00628">
    <property type="entry name" value="PHD"/>
    <property type="match status" value="1"/>
</dbReference>
<dbReference type="HOGENOM" id="CLU_058467_0_0_1"/>
<dbReference type="GO" id="GO:0061630">
    <property type="term" value="F:ubiquitin protein ligase activity"/>
    <property type="evidence" value="ECO:0007669"/>
    <property type="project" value="InterPro"/>
</dbReference>
<dbReference type="PANTHER" id="PTHR13513">
    <property type="entry name" value="E3 UBIQUITIN-PROTEIN LIGASE UBR7"/>
    <property type="match status" value="1"/>
</dbReference>
<dbReference type="RefSeq" id="XP_007397944.1">
    <property type="nucleotide sequence ID" value="XM_007397882.1"/>
</dbReference>
<feature type="region of interest" description="Disordered" evidence="4">
    <location>
        <begin position="105"/>
        <end position="176"/>
    </location>
</feature>
<dbReference type="Gene3D" id="3.30.40.10">
    <property type="entry name" value="Zinc/RING finger domain, C3HC4 (zinc finger)"/>
    <property type="match status" value="1"/>
</dbReference>
<proteinExistence type="predicted"/>
<evidence type="ECO:0000256" key="2">
    <source>
        <dbReference type="ARBA" id="ARBA00022771"/>
    </source>
</evidence>
<evidence type="ECO:0000259" key="5">
    <source>
        <dbReference type="Pfam" id="PF00628"/>
    </source>
</evidence>
<evidence type="ECO:0000313" key="7">
    <source>
        <dbReference type="Proteomes" id="UP000008370"/>
    </source>
</evidence>
<dbReference type="InterPro" id="IPR011011">
    <property type="entry name" value="Znf_FYVE_PHD"/>
</dbReference>
<dbReference type="GO" id="GO:0005737">
    <property type="term" value="C:cytoplasm"/>
    <property type="evidence" value="ECO:0007669"/>
    <property type="project" value="TreeGrafter"/>
</dbReference>
<keyword evidence="7" id="KW-1185">Reference proteome</keyword>
<feature type="compositionally biased region" description="Polar residues" evidence="4">
    <location>
        <begin position="119"/>
        <end position="143"/>
    </location>
</feature>
<reference evidence="6 7" key="1">
    <citation type="journal article" date="2012" name="BMC Genomics">
        <title>Comparative genomics of the white-rot fungi, Phanerochaete carnosa and P. chrysosporium, to elucidate the genetic basis of the distinct wood types they colonize.</title>
        <authorList>
            <person name="Suzuki H."/>
            <person name="MacDonald J."/>
            <person name="Syed K."/>
            <person name="Salamov A."/>
            <person name="Hori C."/>
            <person name="Aerts A."/>
            <person name="Henrissat B."/>
            <person name="Wiebenga A."/>
            <person name="vanKuyk P.A."/>
            <person name="Barry K."/>
            <person name="Lindquist E."/>
            <person name="LaButti K."/>
            <person name="Lapidus A."/>
            <person name="Lucas S."/>
            <person name="Coutinho P."/>
            <person name="Gong Y."/>
            <person name="Samejima M."/>
            <person name="Mahadevan R."/>
            <person name="Abou-Zaid M."/>
            <person name="de Vries R.P."/>
            <person name="Igarashi K."/>
            <person name="Yadav J.S."/>
            <person name="Grigoriev I.V."/>
            <person name="Master E.R."/>
        </authorList>
    </citation>
    <scope>NUCLEOTIDE SEQUENCE [LARGE SCALE GENOMIC DNA]</scope>
    <source>
        <strain evidence="6 7">HHB-10118-sp</strain>
    </source>
</reference>
<dbReference type="GO" id="GO:0008270">
    <property type="term" value="F:zinc ion binding"/>
    <property type="evidence" value="ECO:0007669"/>
    <property type="project" value="UniProtKB-KW"/>
</dbReference>
<dbReference type="PANTHER" id="PTHR13513:SF9">
    <property type="entry name" value="E3 UBIQUITIN-PROTEIN LIGASE UBR7-RELATED"/>
    <property type="match status" value="1"/>
</dbReference>
<dbReference type="InterPro" id="IPR040204">
    <property type="entry name" value="UBR7"/>
</dbReference>
<evidence type="ECO:0000256" key="3">
    <source>
        <dbReference type="ARBA" id="ARBA00022833"/>
    </source>
</evidence>
<feature type="region of interest" description="Disordered" evidence="4">
    <location>
        <begin position="21"/>
        <end position="59"/>
    </location>
</feature>
<keyword evidence="1" id="KW-0479">Metal-binding</keyword>
<dbReference type="KEGG" id="pco:PHACADRAFT_259470"/>
<dbReference type="GeneID" id="18917430"/>
<protein>
    <recommendedName>
        <fullName evidence="5">PHD-type domain-containing protein</fullName>
    </recommendedName>
</protein>
<accession>K5UTH1</accession>
<dbReference type="Proteomes" id="UP000008370">
    <property type="component" value="Unassembled WGS sequence"/>
</dbReference>
<sequence length="310" mass="33965">MIQCLTCEDWYHESCLNIRERPTSRASSPETSAHEAKPSGAEDEDADAHSEASSSGLPPPLVTASMYDVLVCSACVAKIDTLRRYAGTPGVLMVVRDTPQDGWKLIGRPEDQSQHVDIGTNSKPFDNATTGDKRTPSPSAEDTQQAKRLRTASPADEARTSVLPLSRPQPCLAPGPNPKAQDILSAARIGAPKGSAESLGAGDIFLTHGWRDRWCRCSSCLSSLEANSLLEEEETYEPPEDPDSGLSLEELGLRALQRLPRERALNGIQAFNEMRDQLMSHLRPFAEQDKEVTEADIRAFFETRMSEKDS</sequence>
<name>K5UTH1_PHACS</name>
<dbReference type="InParanoid" id="K5UTH1"/>
<dbReference type="STRING" id="650164.K5UTH1"/>
<evidence type="ECO:0000256" key="4">
    <source>
        <dbReference type="SAM" id="MobiDB-lite"/>
    </source>
</evidence>
<evidence type="ECO:0000313" key="6">
    <source>
        <dbReference type="EMBL" id="EKM53251.1"/>
    </source>
</evidence>
<dbReference type="SUPFAM" id="SSF57903">
    <property type="entry name" value="FYVE/PHD zinc finger"/>
    <property type="match status" value="1"/>
</dbReference>
<feature type="domain" description="PHD-type" evidence="5">
    <location>
        <begin position="1"/>
        <end position="25"/>
    </location>
</feature>
<keyword evidence="2" id="KW-0863">Zinc-finger</keyword>
<keyword evidence="3" id="KW-0862">Zinc</keyword>
<dbReference type="OrthoDB" id="5795902at2759"/>
<dbReference type="AlphaFoldDB" id="K5UTH1"/>
<organism evidence="6 7">
    <name type="scientific">Phanerochaete carnosa (strain HHB-10118-sp)</name>
    <name type="common">White-rot fungus</name>
    <name type="synonym">Peniophora carnosa</name>
    <dbReference type="NCBI Taxonomy" id="650164"/>
    <lineage>
        <taxon>Eukaryota</taxon>
        <taxon>Fungi</taxon>
        <taxon>Dikarya</taxon>
        <taxon>Basidiomycota</taxon>
        <taxon>Agaricomycotina</taxon>
        <taxon>Agaricomycetes</taxon>
        <taxon>Polyporales</taxon>
        <taxon>Phanerochaetaceae</taxon>
        <taxon>Phanerochaete</taxon>
    </lineage>
</organism>